<feature type="compositionally biased region" description="Pro residues" evidence="1">
    <location>
        <begin position="40"/>
        <end position="57"/>
    </location>
</feature>
<organism evidence="2 3">
    <name type="scientific">Mycobacterium simulans</name>
    <dbReference type="NCBI Taxonomy" id="627089"/>
    <lineage>
        <taxon>Bacteria</taxon>
        <taxon>Bacillati</taxon>
        <taxon>Actinomycetota</taxon>
        <taxon>Actinomycetes</taxon>
        <taxon>Mycobacteriales</taxon>
        <taxon>Mycobacteriaceae</taxon>
        <taxon>Mycobacterium</taxon>
    </lineage>
</organism>
<reference evidence="2 3" key="1">
    <citation type="submission" date="2017-10" db="EMBL/GenBank/DDBJ databases">
        <authorList>
            <consortium name="Urmite Genomes"/>
        </authorList>
    </citation>
    <scope>NUCLEOTIDE SEQUENCE [LARGE SCALE GENOMIC DNA]</scope>
    <source>
        <strain evidence="2 3">FB-527</strain>
    </source>
</reference>
<feature type="compositionally biased region" description="Basic and acidic residues" evidence="1">
    <location>
        <begin position="177"/>
        <end position="186"/>
    </location>
</feature>
<evidence type="ECO:0000313" key="2">
    <source>
        <dbReference type="EMBL" id="SOJ56948.1"/>
    </source>
</evidence>
<dbReference type="Proteomes" id="UP000554965">
    <property type="component" value="Unassembled WGS sequence"/>
</dbReference>
<feature type="region of interest" description="Disordered" evidence="1">
    <location>
        <begin position="170"/>
        <end position="303"/>
    </location>
</feature>
<gene>
    <name evidence="2" type="ORF">MSIMFB_04426</name>
</gene>
<dbReference type="Pfam" id="PF10774">
    <property type="entry name" value="DUF4226"/>
    <property type="match status" value="1"/>
</dbReference>
<comment type="caution">
    <text evidence="2">The sequence shown here is derived from an EMBL/GenBank/DDBJ whole genome shotgun (WGS) entry which is preliminary data.</text>
</comment>
<dbReference type="AlphaFoldDB" id="A0A7Z7INN1"/>
<dbReference type="EMBL" id="OCTY01000002">
    <property type="protein sequence ID" value="SOJ56948.1"/>
    <property type="molecule type" value="Genomic_DNA"/>
</dbReference>
<sequence>MGFFDVLDDLFDDLSGIFGGDDDGDGDEIDLPPQQWVPGTLPPGAPPWVPAPLPPGSPSGLQEGAGQAGSTYQQASGAVNQTDEKLADLLKQIFAASDENRSKISGVIASIETARRALTSNPQMAGDPHAMALFNQFLDGQLAQIQQILDSSKVDSKKQAELLAALGDEYRGTAGGDPKKKGKDDGGGGEGGGGETSGGGSGGGDGGDGGRGGNAGALSGNGGAGGAGGGGGNANSAGGDGGTGGGGGNGANLIGNGGSGGNGGDGGTNISGASGDGGDGGNGGVRGRFYGTLGADGQPGAHG</sequence>
<keyword evidence="3" id="KW-1185">Reference proteome</keyword>
<feature type="compositionally biased region" description="Acidic residues" evidence="1">
    <location>
        <begin position="20"/>
        <end position="30"/>
    </location>
</feature>
<dbReference type="RefSeq" id="WP_186244475.1">
    <property type="nucleotide sequence ID" value="NZ_OCTY01000002.1"/>
</dbReference>
<protein>
    <recommendedName>
        <fullName evidence="4">PE-PGRS family protein</fullName>
    </recommendedName>
</protein>
<proteinExistence type="predicted"/>
<evidence type="ECO:0000256" key="1">
    <source>
        <dbReference type="SAM" id="MobiDB-lite"/>
    </source>
</evidence>
<feature type="region of interest" description="Disordered" evidence="1">
    <location>
        <begin position="18"/>
        <end position="73"/>
    </location>
</feature>
<dbReference type="InterPro" id="IPR019710">
    <property type="entry name" value="DUF4226"/>
</dbReference>
<name>A0A7Z7INN1_9MYCO</name>
<feature type="compositionally biased region" description="Gly residues" evidence="1">
    <location>
        <begin position="188"/>
        <end position="286"/>
    </location>
</feature>
<evidence type="ECO:0000313" key="3">
    <source>
        <dbReference type="Proteomes" id="UP000554965"/>
    </source>
</evidence>
<evidence type="ECO:0008006" key="4">
    <source>
        <dbReference type="Google" id="ProtNLM"/>
    </source>
</evidence>
<accession>A0A7Z7INN1</accession>